<accession>A0A0D3I3Q6</accession>
<evidence type="ECO:0000313" key="3">
    <source>
        <dbReference type="Proteomes" id="UP000013827"/>
    </source>
</evidence>
<sequence>MDWDAICEGAPSSVWAALARAPERWRGSSGGARRATVTGAIMMVRANMMGLPADYCSSDAAADKEECSACATVDRTDLRLALRSVWSLGTRGGVVVSANASTGRFGVRARQLGASGRGGGSAEPSAPPPEPSAPPPEPSAPEPEPSAPEPEPSEAPPTGGAVKTL</sequence>
<feature type="region of interest" description="Disordered" evidence="1">
    <location>
        <begin position="111"/>
        <end position="165"/>
    </location>
</feature>
<keyword evidence="3" id="KW-1185">Reference proteome</keyword>
<protein>
    <submittedName>
        <fullName evidence="2">Uncharacterized protein</fullName>
    </submittedName>
</protein>
<dbReference type="GeneID" id="17252124"/>
<name>A0A0D3I3Q6_EMIH1</name>
<evidence type="ECO:0000313" key="2">
    <source>
        <dbReference type="EnsemblProtists" id="EOD05891"/>
    </source>
</evidence>
<dbReference type="HOGENOM" id="CLU_137085_0_0_1"/>
<reference evidence="2" key="2">
    <citation type="submission" date="2024-10" db="UniProtKB">
        <authorList>
            <consortium name="EnsemblProtists"/>
        </authorList>
    </citation>
    <scope>IDENTIFICATION</scope>
</reference>
<dbReference type="Proteomes" id="UP000013827">
    <property type="component" value="Unassembled WGS sequence"/>
</dbReference>
<organism evidence="2 3">
    <name type="scientific">Emiliania huxleyi (strain CCMP1516)</name>
    <dbReference type="NCBI Taxonomy" id="280463"/>
    <lineage>
        <taxon>Eukaryota</taxon>
        <taxon>Haptista</taxon>
        <taxon>Haptophyta</taxon>
        <taxon>Prymnesiophyceae</taxon>
        <taxon>Isochrysidales</taxon>
        <taxon>Noelaerhabdaceae</taxon>
        <taxon>Emiliania</taxon>
    </lineage>
</organism>
<dbReference type="RefSeq" id="XP_005758320.1">
    <property type="nucleotide sequence ID" value="XM_005758263.1"/>
</dbReference>
<dbReference type="EnsemblProtists" id="EOD05891">
    <property type="protein sequence ID" value="EOD05891"/>
    <property type="gene ID" value="EMIHUDRAFT_219573"/>
</dbReference>
<feature type="compositionally biased region" description="Pro residues" evidence="1">
    <location>
        <begin position="125"/>
        <end position="155"/>
    </location>
</feature>
<dbReference type="AlphaFoldDB" id="A0A0D3I3Q6"/>
<proteinExistence type="predicted"/>
<dbReference type="KEGG" id="ehx:EMIHUDRAFT_219573"/>
<dbReference type="PaxDb" id="2903-EOD05891"/>
<reference evidence="3" key="1">
    <citation type="journal article" date="2013" name="Nature">
        <title>Pan genome of the phytoplankton Emiliania underpins its global distribution.</title>
        <authorList>
            <person name="Read B.A."/>
            <person name="Kegel J."/>
            <person name="Klute M.J."/>
            <person name="Kuo A."/>
            <person name="Lefebvre S.C."/>
            <person name="Maumus F."/>
            <person name="Mayer C."/>
            <person name="Miller J."/>
            <person name="Monier A."/>
            <person name="Salamov A."/>
            <person name="Young J."/>
            <person name="Aguilar M."/>
            <person name="Claverie J.M."/>
            <person name="Frickenhaus S."/>
            <person name="Gonzalez K."/>
            <person name="Herman E.K."/>
            <person name="Lin Y.C."/>
            <person name="Napier J."/>
            <person name="Ogata H."/>
            <person name="Sarno A.F."/>
            <person name="Shmutz J."/>
            <person name="Schroeder D."/>
            <person name="de Vargas C."/>
            <person name="Verret F."/>
            <person name="von Dassow P."/>
            <person name="Valentin K."/>
            <person name="Van de Peer Y."/>
            <person name="Wheeler G."/>
            <person name="Dacks J.B."/>
            <person name="Delwiche C.F."/>
            <person name="Dyhrman S.T."/>
            <person name="Glockner G."/>
            <person name="John U."/>
            <person name="Richards T."/>
            <person name="Worden A.Z."/>
            <person name="Zhang X."/>
            <person name="Grigoriev I.V."/>
            <person name="Allen A.E."/>
            <person name="Bidle K."/>
            <person name="Borodovsky M."/>
            <person name="Bowler C."/>
            <person name="Brownlee C."/>
            <person name="Cock J.M."/>
            <person name="Elias M."/>
            <person name="Gladyshev V.N."/>
            <person name="Groth M."/>
            <person name="Guda C."/>
            <person name="Hadaegh A."/>
            <person name="Iglesias-Rodriguez M.D."/>
            <person name="Jenkins J."/>
            <person name="Jones B.M."/>
            <person name="Lawson T."/>
            <person name="Leese F."/>
            <person name="Lindquist E."/>
            <person name="Lobanov A."/>
            <person name="Lomsadze A."/>
            <person name="Malik S.B."/>
            <person name="Marsh M.E."/>
            <person name="Mackinder L."/>
            <person name="Mock T."/>
            <person name="Mueller-Roeber B."/>
            <person name="Pagarete A."/>
            <person name="Parker M."/>
            <person name="Probert I."/>
            <person name="Quesneville H."/>
            <person name="Raines C."/>
            <person name="Rensing S.A."/>
            <person name="Riano-Pachon D.M."/>
            <person name="Richier S."/>
            <person name="Rokitta S."/>
            <person name="Shiraiwa Y."/>
            <person name="Soanes D.M."/>
            <person name="van der Giezen M."/>
            <person name="Wahlund T.M."/>
            <person name="Williams B."/>
            <person name="Wilson W."/>
            <person name="Wolfe G."/>
            <person name="Wurch L.L."/>
        </authorList>
    </citation>
    <scope>NUCLEOTIDE SEQUENCE</scope>
</reference>
<evidence type="ECO:0000256" key="1">
    <source>
        <dbReference type="SAM" id="MobiDB-lite"/>
    </source>
</evidence>